<organism evidence="2 3">
    <name type="scientific">Phialophora macrospora</name>
    <dbReference type="NCBI Taxonomy" id="1851006"/>
    <lineage>
        <taxon>Eukaryota</taxon>
        <taxon>Fungi</taxon>
        <taxon>Dikarya</taxon>
        <taxon>Ascomycota</taxon>
        <taxon>Pezizomycotina</taxon>
        <taxon>Eurotiomycetes</taxon>
        <taxon>Chaetothyriomycetidae</taxon>
        <taxon>Chaetothyriales</taxon>
        <taxon>Herpotrichiellaceae</taxon>
        <taxon>Phialophora</taxon>
    </lineage>
</organism>
<feature type="compositionally biased region" description="Polar residues" evidence="1">
    <location>
        <begin position="71"/>
        <end position="82"/>
    </location>
</feature>
<name>A0A0D2DM96_9EURO</name>
<dbReference type="AlphaFoldDB" id="A0A0D2DM96"/>
<dbReference type="HOGENOM" id="CLU_1927334_0_0_1"/>
<feature type="compositionally biased region" description="Polar residues" evidence="1">
    <location>
        <begin position="39"/>
        <end position="54"/>
    </location>
</feature>
<keyword evidence="3" id="KW-1185">Reference proteome</keyword>
<evidence type="ECO:0000313" key="2">
    <source>
        <dbReference type="EMBL" id="KIW63472.1"/>
    </source>
</evidence>
<proteinExistence type="predicted"/>
<protein>
    <submittedName>
        <fullName evidence="2">Uncharacterized protein</fullName>
    </submittedName>
</protein>
<feature type="region of interest" description="Disordered" evidence="1">
    <location>
        <begin position="15"/>
        <end position="90"/>
    </location>
</feature>
<gene>
    <name evidence="2" type="ORF">PV04_10308</name>
</gene>
<dbReference type="EMBL" id="KN846962">
    <property type="protein sequence ID" value="KIW63472.1"/>
    <property type="molecule type" value="Genomic_DNA"/>
</dbReference>
<reference evidence="2 3" key="1">
    <citation type="submission" date="2015-01" db="EMBL/GenBank/DDBJ databases">
        <title>The Genome Sequence of Capronia semiimmersa CBS27337.</title>
        <authorList>
            <consortium name="The Broad Institute Genomics Platform"/>
            <person name="Cuomo C."/>
            <person name="de Hoog S."/>
            <person name="Gorbushina A."/>
            <person name="Stielow B."/>
            <person name="Teixiera M."/>
            <person name="Abouelleil A."/>
            <person name="Chapman S.B."/>
            <person name="Priest M."/>
            <person name="Young S.K."/>
            <person name="Wortman J."/>
            <person name="Nusbaum C."/>
            <person name="Birren B."/>
        </authorList>
    </citation>
    <scope>NUCLEOTIDE SEQUENCE [LARGE SCALE GENOMIC DNA]</scope>
    <source>
        <strain evidence="2 3">CBS 27337</strain>
    </source>
</reference>
<sequence>MWLAEVVWRGRLYRVGSSPRHPPTQSSSWLRSRPPALHTTETNRNTSTSPSHSHLVSGGLPKRTTALLGVQPSSASPSPTRSHTGRPSAVSAATVIRFPRRLAAILSVIPISATTLAQASTPTYRPSQPAV</sequence>
<evidence type="ECO:0000313" key="3">
    <source>
        <dbReference type="Proteomes" id="UP000054266"/>
    </source>
</evidence>
<accession>A0A0D2DM96</accession>
<dbReference type="Proteomes" id="UP000054266">
    <property type="component" value="Unassembled WGS sequence"/>
</dbReference>
<evidence type="ECO:0000256" key="1">
    <source>
        <dbReference type="SAM" id="MobiDB-lite"/>
    </source>
</evidence>